<dbReference type="Proteomes" id="UP000319732">
    <property type="component" value="Unassembled WGS sequence"/>
</dbReference>
<evidence type="ECO:0000256" key="2">
    <source>
        <dbReference type="ARBA" id="ARBA00008854"/>
    </source>
</evidence>
<gene>
    <name evidence="7" type="ORF">FKG94_11065</name>
</gene>
<comment type="similarity">
    <text evidence="2">Belongs to the LemA family.</text>
</comment>
<feature type="transmembrane region" description="Helical" evidence="6">
    <location>
        <begin position="6"/>
        <end position="27"/>
    </location>
</feature>
<dbReference type="GO" id="GO:0016020">
    <property type="term" value="C:membrane"/>
    <property type="evidence" value="ECO:0007669"/>
    <property type="project" value="UniProtKB-SubCell"/>
</dbReference>
<proteinExistence type="inferred from homology"/>
<evidence type="ECO:0000256" key="1">
    <source>
        <dbReference type="ARBA" id="ARBA00004167"/>
    </source>
</evidence>
<dbReference type="OrthoDB" id="9804152at2"/>
<evidence type="ECO:0000313" key="7">
    <source>
        <dbReference type="EMBL" id="TQV80196.1"/>
    </source>
</evidence>
<evidence type="ECO:0000256" key="4">
    <source>
        <dbReference type="ARBA" id="ARBA00022989"/>
    </source>
</evidence>
<dbReference type="PANTHER" id="PTHR34478">
    <property type="entry name" value="PROTEIN LEMA"/>
    <property type="match status" value="1"/>
</dbReference>
<keyword evidence="8" id="KW-1185">Reference proteome</keyword>
<comment type="caution">
    <text evidence="7">The sequence shown here is derived from an EMBL/GenBank/DDBJ whole genome shotgun (WGS) entry which is preliminary data.</text>
</comment>
<name>A0A545TSK0_9GAMM</name>
<evidence type="ECO:0000256" key="5">
    <source>
        <dbReference type="ARBA" id="ARBA00023136"/>
    </source>
</evidence>
<sequence>MDISSIITLVVLFGLIFYVISIFNKLVSLKNRYQNGFAQIEVQLKRRYDLIPNLVETAKGYLKHERETLEAVISARNAALAGLQAASADPGSKAAIDQLGGAEGILSGALGRLNVVMEAYPDLKANQNMMQVSEELTSTENKIAFARQAFNDAVATYNTYRQSFPPVMLAGLFGHGSDASLLEFDDSAEIQAAPSVSF</sequence>
<keyword evidence="4 6" id="KW-1133">Transmembrane helix</keyword>
<keyword evidence="3 6" id="KW-0812">Transmembrane</keyword>
<dbReference type="SUPFAM" id="SSF140478">
    <property type="entry name" value="LemA-like"/>
    <property type="match status" value="1"/>
</dbReference>
<dbReference type="PANTHER" id="PTHR34478:SF1">
    <property type="entry name" value="PROTEIN LEMA"/>
    <property type="match status" value="1"/>
</dbReference>
<dbReference type="RefSeq" id="WP_142904295.1">
    <property type="nucleotide sequence ID" value="NZ_ML660092.1"/>
</dbReference>
<protein>
    <submittedName>
        <fullName evidence="7">LemA family protein</fullName>
    </submittedName>
</protein>
<reference evidence="7 8" key="1">
    <citation type="submission" date="2019-06" db="EMBL/GenBank/DDBJ databases">
        <title>Whole genome sequence for Cellvibrionaceae sp. R142.</title>
        <authorList>
            <person name="Wang G."/>
        </authorList>
    </citation>
    <scope>NUCLEOTIDE SEQUENCE [LARGE SCALE GENOMIC DNA]</scope>
    <source>
        <strain evidence="7 8">R142</strain>
    </source>
</reference>
<comment type="subcellular location">
    <subcellularLocation>
        <location evidence="1">Membrane</location>
        <topology evidence="1">Single-pass membrane protein</topology>
    </subcellularLocation>
</comment>
<evidence type="ECO:0000256" key="6">
    <source>
        <dbReference type="SAM" id="Phobius"/>
    </source>
</evidence>
<accession>A0A545TSK0</accession>
<dbReference type="InterPro" id="IPR007156">
    <property type="entry name" value="MamQ_LemA"/>
</dbReference>
<dbReference type="Gene3D" id="1.20.1440.20">
    <property type="entry name" value="LemA-like domain"/>
    <property type="match status" value="1"/>
</dbReference>
<dbReference type="EMBL" id="VHSG01000010">
    <property type="protein sequence ID" value="TQV80196.1"/>
    <property type="molecule type" value="Genomic_DNA"/>
</dbReference>
<evidence type="ECO:0000313" key="8">
    <source>
        <dbReference type="Proteomes" id="UP000319732"/>
    </source>
</evidence>
<keyword evidence="5 6" id="KW-0472">Membrane</keyword>
<dbReference type="AlphaFoldDB" id="A0A545TSK0"/>
<dbReference type="Pfam" id="PF04011">
    <property type="entry name" value="LemA"/>
    <property type="match status" value="1"/>
</dbReference>
<organism evidence="7 8">
    <name type="scientific">Exilibacterium tricleocarpae</name>
    <dbReference type="NCBI Taxonomy" id="2591008"/>
    <lineage>
        <taxon>Bacteria</taxon>
        <taxon>Pseudomonadati</taxon>
        <taxon>Pseudomonadota</taxon>
        <taxon>Gammaproteobacteria</taxon>
        <taxon>Cellvibrionales</taxon>
        <taxon>Cellvibrionaceae</taxon>
        <taxon>Exilibacterium</taxon>
    </lineage>
</organism>
<dbReference type="InterPro" id="IPR023353">
    <property type="entry name" value="LemA-like_dom_sf"/>
</dbReference>
<evidence type="ECO:0000256" key="3">
    <source>
        <dbReference type="ARBA" id="ARBA00022692"/>
    </source>
</evidence>